<evidence type="ECO:0000259" key="6">
    <source>
        <dbReference type="Pfam" id="PF13515"/>
    </source>
</evidence>
<evidence type="ECO:0000256" key="4">
    <source>
        <dbReference type="ARBA" id="ARBA00023136"/>
    </source>
</evidence>
<reference evidence="8" key="1">
    <citation type="journal article" date="2019" name="Int. J. Syst. Evol. Microbiol.">
        <title>The Global Catalogue of Microorganisms (GCM) 10K type strain sequencing project: providing services to taxonomists for standard genome sequencing and annotation.</title>
        <authorList>
            <consortium name="The Broad Institute Genomics Platform"/>
            <consortium name="The Broad Institute Genome Sequencing Center for Infectious Disease"/>
            <person name="Wu L."/>
            <person name="Ma J."/>
        </authorList>
    </citation>
    <scope>NUCLEOTIDE SEQUENCE [LARGE SCALE GENOMIC DNA]</scope>
    <source>
        <strain evidence="8">CGMCC 4.7093</strain>
    </source>
</reference>
<keyword evidence="8" id="KW-1185">Reference proteome</keyword>
<feature type="transmembrane region" description="Helical" evidence="5">
    <location>
        <begin position="97"/>
        <end position="125"/>
    </location>
</feature>
<evidence type="ECO:0000256" key="1">
    <source>
        <dbReference type="ARBA" id="ARBA00004141"/>
    </source>
</evidence>
<keyword evidence="2 5" id="KW-0812">Transmembrane</keyword>
<evidence type="ECO:0000256" key="2">
    <source>
        <dbReference type="ARBA" id="ARBA00022692"/>
    </source>
</evidence>
<keyword evidence="4 5" id="KW-0472">Membrane</keyword>
<dbReference type="InterPro" id="IPR049453">
    <property type="entry name" value="Memb_transporter_dom"/>
</dbReference>
<comment type="caution">
    <text evidence="7">The sequence shown here is derived from an EMBL/GenBank/DDBJ whole genome shotgun (WGS) entry which is preliminary data.</text>
</comment>
<dbReference type="Pfam" id="PF13515">
    <property type="entry name" value="FUSC_2"/>
    <property type="match status" value="1"/>
</dbReference>
<proteinExistence type="predicted"/>
<name>A0ABV9YQA2_9PSEU</name>
<evidence type="ECO:0000313" key="7">
    <source>
        <dbReference type="EMBL" id="MFC5064086.1"/>
    </source>
</evidence>
<dbReference type="EMBL" id="JBHSIV010000019">
    <property type="protein sequence ID" value="MFC5064086.1"/>
    <property type="molecule type" value="Genomic_DNA"/>
</dbReference>
<organism evidence="7 8">
    <name type="scientific">Actinomycetospora atypica</name>
    <dbReference type="NCBI Taxonomy" id="1290095"/>
    <lineage>
        <taxon>Bacteria</taxon>
        <taxon>Bacillati</taxon>
        <taxon>Actinomycetota</taxon>
        <taxon>Actinomycetes</taxon>
        <taxon>Pseudonocardiales</taxon>
        <taxon>Pseudonocardiaceae</taxon>
        <taxon>Actinomycetospora</taxon>
    </lineage>
</organism>
<evidence type="ECO:0000313" key="8">
    <source>
        <dbReference type="Proteomes" id="UP001595947"/>
    </source>
</evidence>
<feature type="transmembrane region" description="Helical" evidence="5">
    <location>
        <begin position="20"/>
        <end position="38"/>
    </location>
</feature>
<evidence type="ECO:0000256" key="5">
    <source>
        <dbReference type="SAM" id="Phobius"/>
    </source>
</evidence>
<comment type="subcellular location">
    <subcellularLocation>
        <location evidence="1">Membrane</location>
        <topology evidence="1">Multi-pass membrane protein</topology>
    </subcellularLocation>
</comment>
<feature type="domain" description="Integral membrane bound transporter" evidence="6">
    <location>
        <begin position="30"/>
        <end position="150"/>
    </location>
</feature>
<sequence length="350" mass="36238">MIQGLPGRARDRVREAWGRIALAGLTATAAWVLAQLILRQPAPIFAPIAAVVCLTDAPAARGPRALRLLLGVVAGVGVGELAKVVIGSGWLQVGVAVVVGMLVVSLGSINPLTLLQAGIAALLVVGIGSTQAGWTRLASALIGGALALLVSQVLISPSPTRELGDAAATALRRIAAGLEDVVTALRSGPSADDARRAAERLRGGHDDLAAFLDARTTSDRLARTTLRGRRERTALARMQERLTGVEYVHAGAVLLARTAAEVSDRDDAVPDDLVDGIADLATAVRAVADRPRDEDPPDGGDRSAHEVAVDLAATDPDTRPAGAARLATQLHLLAEDVATLTDPRRTHAMS</sequence>
<dbReference type="Proteomes" id="UP001595947">
    <property type="component" value="Unassembled WGS sequence"/>
</dbReference>
<gene>
    <name evidence="7" type="ORF">ACFPBZ_17830</name>
</gene>
<evidence type="ECO:0000256" key="3">
    <source>
        <dbReference type="ARBA" id="ARBA00022989"/>
    </source>
</evidence>
<keyword evidence="3 5" id="KW-1133">Transmembrane helix</keyword>
<protein>
    <submittedName>
        <fullName evidence="7">FUSC family protein</fullName>
    </submittedName>
</protein>
<dbReference type="RefSeq" id="WP_378037430.1">
    <property type="nucleotide sequence ID" value="NZ_JBHSIV010000019.1"/>
</dbReference>
<accession>A0ABV9YQA2</accession>